<comment type="similarity">
    <text evidence="2">Belongs to the CpoB family.</text>
</comment>
<evidence type="ECO:0000256" key="3">
    <source>
        <dbReference type="SAM" id="MobiDB-lite"/>
    </source>
</evidence>
<feature type="signal peptide" evidence="2">
    <location>
        <begin position="1"/>
        <end position="31"/>
    </location>
</feature>
<sequence length="282" mass="30127" precursor="true">MTDHSAPFSRTARLAAIIAAAGLLFALPAAAQTRLPPPAVSSTADARQDRIEELETQLREAEARNEQLQRQLNEANRNVNRLQGLVDEAVGVNRSLQEGLTAPAPADGATPAPTQRSGGSAEAAPSELTGAQRAATGTLGSMSASTTDTATPVMDPADAYSRARELLVDGNYAEAEVAFEDFLQRYPQAPTAADARFWFAFTQLARNNYQDAAANFVQYLRDTPQGPRAPEAQVRLGMALAGMEQRAQACQAFSSLVRRYPNAARNIRDLAAREARAAQCAA</sequence>
<dbReference type="Gene3D" id="1.25.40.10">
    <property type="entry name" value="Tetratricopeptide repeat domain"/>
    <property type="match status" value="1"/>
</dbReference>
<proteinExistence type="inferred from homology"/>
<dbReference type="Proteomes" id="UP000431269">
    <property type="component" value="Chromosome"/>
</dbReference>
<feature type="region of interest" description="Disordered" evidence="3">
    <location>
        <begin position="100"/>
        <end position="129"/>
    </location>
</feature>
<dbReference type="Pfam" id="PF13525">
    <property type="entry name" value="YfiO"/>
    <property type="match status" value="1"/>
</dbReference>
<dbReference type="EMBL" id="CP047045">
    <property type="protein sequence ID" value="QGZ96382.1"/>
    <property type="molecule type" value="Genomic_DNA"/>
</dbReference>
<evidence type="ECO:0000256" key="1">
    <source>
        <dbReference type="ARBA" id="ARBA00022729"/>
    </source>
</evidence>
<evidence type="ECO:0000313" key="5">
    <source>
        <dbReference type="EMBL" id="QGZ96382.1"/>
    </source>
</evidence>
<name>A0A6I6MXM0_9CAUL</name>
<feature type="chain" id="PRO_5026400549" description="Cell division coordinator CpoB" evidence="2">
    <location>
        <begin position="32"/>
        <end position="282"/>
    </location>
</feature>
<dbReference type="HAMAP" id="MF_02066">
    <property type="entry name" value="CpoB"/>
    <property type="match status" value="1"/>
</dbReference>
<feature type="domain" description="Outer membrane lipoprotein BamD-like" evidence="4">
    <location>
        <begin position="154"/>
        <end position="263"/>
    </location>
</feature>
<keyword evidence="2" id="KW-0574">Periplasm</keyword>
<comment type="function">
    <text evidence="2">Mediates coordination of peptidoglycan synthesis and outer membrane constriction during cell division.</text>
</comment>
<feature type="compositionally biased region" description="Low complexity" evidence="3">
    <location>
        <begin position="101"/>
        <end position="114"/>
    </location>
</feature>
<keyword evidence="6" id="KW-1185">Reference proteome</keyword>
<dbReference type="GO" id="GO:0043093">
    <property type="term" value="P:FtsZ-dependent cytokinesis"/>
    <property type="evidence" value="ECO:0007669"/>
    <property type="project" value="UniProtKB-UniRule"/>
</dbReference>
<evidence type="ECO:0000256" key="2">
    <source>
        <dbReference type="HAMAP-Rule" id="MF_02066"/>
    </source>
</evidence>
<comment type="subcellular location">
    <subcellularLocation>
        <location evidence="2">Periplasm</location>
    </subcellularLocation>
</comment>
<dbReference type="AlphaFoldDB" id="A0A6I6MXM0"/>
<dbReference type="GO" id="GO:0030288">
    <property type="term" value="C:outer membrane-bounded periplasmic space"/>
    <property type="evidence" value="ECO:0007669"/>
    <property type="project" value="UniProtKB-UniRule"/>
</dbReference>
<evidence type="ECO:0000259" key="4">
    <source>
        <dbReference type="Pfam" id="PF13525"/>
    </source>
</evidence>
<keyword evidence="2" id="KW-0175">Coiled coil</keyword>
<dbReference type="RefSeq" id="WP_158767175.1">
    <property type="nucleotide sequence ID" value="NZ_CP047045.1"/>
</dbReference>
<keyword evidence="1 2" id="KW-0732">Signal</keyword>
<reference evidence="6" key="1">
    <citation type="submission" date="2019-12" db="EMBL/GenBank/DDBJ databases">
        <title>Complete genome of Terracaulis silvestris 0127_4.</title>
        <authorList>
            <person name="Vieira S."/>
            <person name="Riedel T."/>
            <person name="Sproer C."/>
            <person name="Pascual J."/>
            <person name="Boedeker C."/>
            <person name="Overmann J."/>
        </authorList>
    </citation>
    <scope>NUCLEOTIDE SEQUENCE [LARGE SCALE GENOMIC DNA]</scope>
    <source>
        <strain evidence="6">0127_4</strain>
    </source>
</reference>
<dbReference type="NCBIfam" id="TIGR02795">
    <property type="entry name" value="tol_pal_ybgF"/>
    <property type="match status" value="1"/>
</dbReference>
<organism evidence="5 6">
    <name type="scientific">Terricaulis silvestris</name>
    <dbReference type="NCBI Taxonomy" id="2686094"/>
    <lineage>
        <taxon>Bacteria</taxon>
        <taxon>Pseudomonadati</taxon>
        <taxon>Pseudomonadota</taxon>
        <taxon>Alphaproteobacteria</taxon>
        <taxon>Caulobacterales</taxon>
        <taxon>Caulobacteraceae</taxon>
        <taxon>Terricaulis</taxon>
    </lineage>
</organism>
<accession>A0A6I6MXM0</accession>
<dbReference type="KEGG" id="tsv:DSM104635_03241"/>
<dbReference type="InterPro" id="IPR039565">
    <property type="entry name" value="BamD-like"/>
</dbReference>
<dbReference type="InterPro" id="IPR014162">
    <property type="entry name" value="CpoB_C"/>
</dbReference>
<dbReference type="InterPro" id="IPR034706">
    <property type="entry name" value="CpoB"/>
</dbReference>
<dbReference type="InterPro" id="IPR011990">
    <property type="entry name" value="TPR-like_helical_dom_sf"/>
</dbReference>
<keyword evidence="2" id="KW-0132">Cell division</keyword>
<gene>
    <name evidence="2" type="primary">cpoB</name>
    <name evidence="5" type="ORF">DSM104635_03241</name>
</gene>
<protein>
    <recommendedName>
        <fullName evidence="2">Cell division coordinator CpoB</fullName>
    </recommendedName>
</protein>
<dbReference type="SUPFAM" id="SSF48452">
    <property type="entry name" value="TPR-like"/>
    <property type="match status" value="1"/>
</dbReference>
<keyword evidence="2" id="KW-0131">Cell cycle</keyword>
<feature type="coiled-coil region" evidence="2">
    <location>
        <begin position="44"/>
        <end position="85"/>
    </location>
</feature>
<evidence type="ECO:0000313" key="6">
    <source>
        <dbReference type="Proteomes" id="UP000431269"/>
    </source>
</evidence>